<gene>
    <name evidence="1" type="ORF">KPC_3198</name>
</gene>
<evidence type="ECO:0000313" key="2">
    <source>
        <dbReference type="Proteomes" id="UP000245974"/>
    </source>
</evidence>
<dbReference type="EMBL" id="OOGT01000204">
    <property type="protein sequence ID" value="SPL72020.1"/>
    <property type="molecule type" value="Genomic_DNA"/>
</dbReference>
<name>A0A2U3N2U6_9GAMM</name>
<dbReference type="InParanoid" id="A0A2U3N2U6"/>
<organism evidence="1 2">
    <name type="scientific">Acinetobacter stercoris</name>
    <dbReference type="NCBI Taxonomy" id="2126983"/>
    <lineage>
        <taxon>Bacteria</taxon>
        <taxon>Pseudomonadati</taxon>
        <taxon>Pseudomonadota</taxon>
        <taxon>Gammaproteobacteria</taxon>
        <taxon>Moraxellales</taxon>
        <taxon>Moraxellaceae</taxon>
        <taxon>Acinetobacter</taxon>
    </lineage>
</organism>
<dbReference type="Proteomes" id="UP000245974">
    <property type="component" value="Unassembled WGS sequence"/>
</dbReference>
<evidence type="ECO:0000313" key="1">
    <source>
        <dbReference type="EMBL" id="SPL72020.1"/>
    </source>
</evidence>
<protein>
    <submittedName>
        <fullName evidence="1">Uncharacterized protein</fullName>
    </submittedName>
</protein>
<reference evidence="2" key="1">
    <citation type="submission" date="2018-03" db="EMBL/GenBank/DDBJ databases">
        <authorList>
            <person name="Blom J."/>
        </authorList>
    </citation>
    <scope>NUCLEOTIDE SEQUENCE [LARGE SCALE GENOMIC DNA]</scope>
    <source>
        <strain evidence="2">KPC-SM-21</strain>
    </source>
</reference>
<dbReference type="AlphaFoldDB" id="A0A2U3N2U6"/>
<dbReference type="RefSeq" id="WP_121975432.1">
    <property type="nucleotide sequence ID" value="NZ_OOGT01000204.1"/>
</dbReference>
<accession>A0A2U3N2U6</accession>
<sequence>MSDYQNQDVYFITDDETSHNDLQEALETIADQAGSLEEALSWNIEVHKKRTFTHSDFVGAYGILEHIFESGYSEGGEYAEDYLVDIQSNKEKLEEFGKLISDFLDKNAEQPRFWQSAGLLETITPTIEMYAQFGIKFDFGGENS</sequence>
<proteinExistence type="predicted"/>
<keyword evidence="2" id="KW-1185">Reference proteome</keyword>